<dbReference type="EMBL" id="CDOI01000145">
    <property type="protein sequence ID" value="CEN46410.1"/>
    <property type="molecule type" value="Genomic_DNA"/>
</dbReference>
<accession>A0A0B7I421</accession>
<evidence type="ECO:0000313" key="2">
    <source>
        <dbReference type="Proteomes" id="UP000045051"/>
    </source>
</evidence>
<evidence type="ECO:0000313" key="1">
    <source>
        <dbReference type="EMBL" id="CEN46410.1"/>
    </source>
</evidence>
<gene>
    <name evidence="1" type="ORF">CCAND38_340012</name>
</gene>
<dbReference type="AlphaFoldDB" id="A0A0B7I421"/>
<sequence length="398" mass="46112">MVSKTRKKEKMKHIVILSFILLLFGCNSIVNEQNSAVYYNTKDISKAENSMYRSFSLDTIVISDIETSYVGQFSVFNDTLYFADERFAYVFRFDSNGKLISKGVGKGKGPNEITGLSGFVVSKNDVISFNDSNGSIDIFDKNLQKQESFRKDWQINRSYDEVFNNPRADKGDCYEFDYGSPNILKKWDENHVAFIITASHPKFNGYFDSDLYYNYARTFALVDIHSGKVVKLIGRRSPVYLSLKNIPNFDHLNYDTYEDVDEVYLNFWADTDIYLYGKKEDRIKGKFGKAGRDMKIDYRRTNSYEVAENNLSEDRERYGAYTFLKYFPKQNLVMRGYRKGENATTDGLQIYKDYQLVADLDVPQGLQIIGETQGNAFYATIPQDVDQDYLCVFKIKFQ</sequence>
<dbReference type="PROSITE" id="PS51257">
    <property type="entry name" value="PROKAR_LIPOPROTEIN"/>
    <property type="match status" value="1"/>
</dbReference>
<organism evidence="1 2">
    <name type="scientific">Capnocytophaga canis</name>
    <dbReference type="NCBI Taxonomy" id="1848903"/>
    <lineage>
        <taxon>Bacteria</taxon>
        <taxon>Pseudomonadati</taxon>
        <taxon>Bacteroidota</taxon>
        <taxon>Flavobacteriia</taxon>
        <taxon>Flavobacteriales</taxon>
        <taxon>Flavobacteriaceae</taxon>
        <taxon>Capnocytophaga</taxon>
    </lineage>
</organism>
<name>A0A0B7I421_9FLAO</name>
<reference evidence="1 2" key="1">
    <citation type="submission" date="2015-01" db="EMBL/GenBank/DDBJ databases">
        <authorList>
            <person name="Xiang T."/>
            <person name="Song Y."/>
            <person name="Huang L."/>
            <person name="Wang B."/>
            <person name="Wu P."/>
        </authorList>
    </citation>
    <scope>NUCLEOTIDE SEQUENCE [LARGE SCALE GENOMIC DNA]</scope>
    <source>
        <strain evidence="1 2">CcD38</strain>
    </source>
</reference>
<keyword evidence="2" id="KW-1185">Reference proteome</keyword>
<evidence type="ECO:0008006" key="3">
    <source>
        <dbReference type="Google" id="ProtNLM"/>
    </source>
</evidence>
<proteinExistence type="predicted"/>
<dbReference type="Proteomes" id="UP000045051">
    <property type="component" value="Unassembled WGS sequence"/>
</dbReference>
<protein>
    <recommendedName>
        <fullName evidence="3">6-bladed beta-propeller</fullName>
    </recommendedName>
</protein>